<dbReference type="Proteomes" id="UP000291343">
    <property type="component" value="Unassembled WGS sequence"/>
</dbReference>
<proteinExistence type="predicted"/>
<dbReference type="PANTHER" id="PTHR28592">
    <property type="entry name" value="ARMADILLO REPEAT-CONTAINING PROTEIN 1"/>
    <property type="match status" value="1"/>
</dbReference>
<evidence type="ECO:0008006" key="3">
    <source>
        <dbReference type="Google" id="ProtNLM"/>
    </source>
</evidence>
<evidence type="ECO:0000313" key="2">
    <source>
        <dbReference type="Proteomes" id="UP000291343"/>
    </source>
</evidence>
<comment type="caution">
    <text evidence="1">The sequence shown here is derived from an EMBL/GenBank/DDBJ whole genome shotgun (WGS) entry which is preliminary data.</text>
</comment>
<evidence type="ECO:0000313" key="1">
    <source>
        <dbReference type="EMBL" id="RZF32610.1"/>
    </source>
</evidence>
<accession>A0A482WH08</accession>
<organism evidence="1 2">
    <name type="scientific">Laodelphax striatellus</name>
    <name type="common">Small brown planthopper</name>
    <name type="synonym">Delphax striatella</name>
    <dbReference type="NCBI Taxonomy" id="195883"/>
    <lineage>
        <taxon>Eukaryota</taxon>
        <taxon>Metazoa</taxon>
        <taxon>Ecdysozoa</taxon>
        <taxon>Arthropoda</taxon>
        <taxon>Hexapoda</taxon>
        <taxon>Insecta</taxon>
        <taxon>Pterygota</taxon>
        <taxon>Neoptera</taxon>
        <taxon>Paraneoptera</taxon>
        <taxon>Hemiptera</taxon>
        <taxon>Auchenorrhyncha</taxon>
        <taxon>Fulgoroidea</taxon>
        <taxon>Delphacidae</taxon>
        <taxon>Criomorphinae</taxon>
        <taxon>Laodelphax</taxon>
    </lineage>
</organism>
<keyword evidence="2" id="KW-1185">Reference proteome</keyword>
<sequence length="267" mass="30167">MVDDRPTMLQTVTKYKLLSQDIDKHPGLIKDDTMIQFLAYSLSVSDLQVISDSLETFCNLMNNGRNHQSLRSVFGVAQAIKDVSEREDIGDELKHKANNLHEMLASNTYTPMRGTLETTKSEPVMRKKISTKVTTFQVQGLSVDTRQDLECAVVKVKGVVSVVIDVESQRCVVRSLQTVTPQLIAETIADRTDMVPRLVLRNKNNQEYLQNIIDEEEDTDSLPPYLEEEYEPPIIDENAISTFDAIKTNASGWLNAATSFLQSSFYW</sequence>
<reference evidence="1 2" key="1">
    <citation type="journal article" date="2017" name="Gigascience">
        <title>Genome sequence of the small brown planthopper, Laodelphax striatellus.</title>
        <authorList>
            <person name="Zhu J."/>
            <person name="Jiang F."/>
            <person name="Wang X."/>
            <person name="Yang P."/>
            <person name="Bao Y."/>
            <person name="Zhao W."/>
            <person name="Wang W."/>
            <person name="Lu H."/>
            <person name="Wang Q."/>
            <person name="Cui N."/>
            <person name="Li J."/>
            <person name="Chen X."/>
            <person name="Luo L."/>
            <person name="Yu J."/>
            <person name="Kang L."/>
            <person name="Cui F."/>
        </authorList>
    </citation>
    <scope>NUCLEOTIDE SEQUENCE [LARGE SCALE GENOMIC DNA]</scope>
    <source>
        <strain evidence="1">Lst14</strain>
    </source>
</reference>
<dbReference type="OrthoDB" id="17335at2759"/>
<dbReference type="STRING" id="195883.A0A482WH08"/>
<dbReference type="EMBL" id="QKKF02036444">
    <property type="protein sequence ID" value="RZF32610.1"/>
    <property type="molecule type" value="Genomic_DNA"/>
</dbReference>
<dbReference type="SMR" id="A0A482WH08"/>
<dbReference type="PANTHER" id="PTHR28592:SF1">
    <property type="entry name" value="ARMADILLO REPEAT-CONTAINING PROTEIN 1"/>
    <property type="match status" value="1"/>
</dbReference>
<protein>
    <recommendedName>
        <fullName evidence="3">Armadillo repeat-containing protein 1</fullName>
    </recommendedName>
</protein>
<name>A0A482WH08_LAOST</name>
<dbReference type="AlphaFoldDB" id="A0A482WH08"/>
<gene>
    <name evidence="1" type="ORF">LSTR_LSTR011057</name>
</gene>
<dbReference type="InParanoid" id="A0A482WH08"/>